<dbReference type="eggNOG" id="ENOG502S7XK">
    <property type="taxonomic scope" value="Eukaryota"/>
</dbReference>
<gene>
    <name evidence="2" type="ordered locus">DEHA2A07920g</name>
</gene>
<dbReference type="FunCoup" id="Q6BYP5">
    <property type="interactions" value="48"/>
</dbReference>
<evidence type="ECO:0000313" key="2">
    <source>
        <dbReference type="EMBL" id="CAG84630.1"/>
    </source>
</evidence>
<keyword evidence="3" id="KW-1185">Reference proteome</keyword>
<dbReference type="VEuPathDB" id="FungiDB:DEHA2A07920g"/>
<dbReference type="EMBL" id="CR382133">
    <property type="protein sequence ID" value="CAG84630.1"/>
    <property type="molecule type" value="Genomic_DNA"/>
</dbReference>
<keyword evidence="1" id="KW-0732">Signal</keyword>
<dbReference type="InParanoid" id="Q6BYP5"/>
<evidence type="ECO:0000256" key="1">
    <source>
        <dbReference type="SAM" id="SignalP"/>
    </source>
</evidence>
<dbReference type="KEGG" id="dha:DEHA2A07920g"/>
<name>Q6BYP5_DEBHA</name>
<dbReference type="AlphaFoldDB" id="Q6BYP5"/>
<protein>
    <submittedName>
        <fullName evidence="2">DEHA2A07920p</fullName>
    </submittedName>
</protein>
<proteinExistence type="predicted"/>
<accession>Q6BYP5</accession>
<dbReference type="OMA" id="ITILGPC"/>
<sequence>MQFSKVLIPAALAAYVSASNVTVTTDVVVTDYTTYCPEPTSVVVNNKTITVSEATTLTITGPCTIPTTYTTSNAETSAPSVTSVENGAGKAVVGAAAGVAAIAAALF</sequence>
<dbReference type="HOGENOM" id="CLU_119130_0_0_1"/>
<feature type="chain" id="PRO_5004271301" evidence="1">
    <location>
        <begin position="19"/>
        <end position="107"/>
    </location>
</feature>
<organism evidence="2 3">
    <name type="scientific">Debaryomyces hansenii (strain ATCC 36239 / CBS 767 / BCRC 21394 / JCM 1990 / NBRC 0083 / IGC 2968)</name>
    <name type="common">Yeast</name>
    <name type="synonym">Torulaspora hansenii</name>
    <dbReference type="NCBI Taxonomy" id="284592"/>
    <lineage>
        <taxon>Eukaryota</taxon>
        <taxon>Fungi</taxon>
        <taxon>Dikarya</taxon>
        <taxon>Ascomycota</taxon>
        <taxon>Saccharomycotina</taxon>
        <taxon>Pichiomycetes</taxon>
        <taxon>Debaryomycetaceae</taxon>
        <taxon>Debaryomyces</taxon>
    </lineage>
</organism>
<dbReference type="GeneID" id="2899657"/>
<evidence type="ECO:0000313" key="3">
    <source>
        <dbReference type="Proteomes" id="UP000000599"/>
    </source>
</evidence>
<dbReference type="Proteomes" id="UP000000599">
    <property type="component" value="Chromosome A"/>
</dbReference>
<reference evidence="2 3" key="1">
    <citation type="journal article" date="2004" name="Nature">
        <title>Genome evolution in yeasts.</title>
        <authorList>
            <consortium name="Genolevures"/>
            <person name="Dujon B."/>
            <person name="Sherman D."/>
            <person name="Fischer G."/>
            <person name="Durrens P."/>
            <person name="Casaregola S."/>
            <person name="Lafontaine I."/>
            <person name="de Montigny J."/>
            <person name="Marck C."/>
            <person name="Neuveglise C."/>
            <person name="Talla E."/>
            <person name="Goffard N."/>
            <person name="Frangeul L."/>
            <person name="Aigle M."/>
            <person name="Anthouard V."/>
            <person name="Babour A."/>
            <person name="Barbe V."/>
            <person name="Barnay S."/>
            <person name="Blanchin S."/>
            <person name="Beckerich J.M."/>
            <person name="Beyne E."/>
            <person name="Bleykasten C."/>
            <person name="Boisrame A."/>
            <person name="Boyer J."/>
            <person name="Cattolico L."/>
            <person name="Confanioleri F."/>
            <person name="de Daruvar A."/>
            <person name="Despons L."/>
            <person name="Fabre E."/>
            <person name="Fairhead C."/>
            <person name="Ferry-Dumazet H."/>
            <person name="Groppi A."/>
            <person name="Hantraye F."/>
            <person name="Hennequin C."/>
            <person name="Jauniaux N."/>
            <person name="Joyet P."/>
            <person name="Kachouri R."/>
            <person name="Kerrest A."/>
            <person name="Koszul R."/>
            <person name="Lemaire M."/>
            <person name="Lesur I."/>
            <person name="Ma L."/>
            <person name="Muller H."/>
            <person name="Nicaud J.M."/>
            <person name="Nikolski M."/>
            <person name="Oztas S."/>
            <person name="Ozier-Kalogeropoulos O."/>
            <person name="Pellenz S."/>
            <person name="Potier S."/>
            <person name="Richard G.F."/>
            <person name="Straub M.L."/>
            <person name="Suleau A."/>
            <person name="Swennene D."/>
            <person name="Tekaia F."/>
            <person name="Wesolowski-Louvel M."/>
            <person name="Westhof E."/>
            <person name="Wirth B."/>
            <person name="Zeniou-Meyer M."/>
            <person name="Zivanovic I."/>
            <person name="Bolotin-Fukuhara M."/>
            <person name="Thierry A."/>
            <person name="Bouchier C."/>
            <person name="Caudron B."/>
            <person name="Scarpelli C."/>
            <person name="Gaillardin C."/>
            <person name="Weissenbach J."/>
            <person name="Wincker P."/>
            <person name="Souciet J.L."/>
        </authorList>
    </citation>
    <scope>NUCLEOTIDE SEQUENCE [LARGE SCALE GENOMIC DNA]</scope>
    <source>
        <strain evidence="3">ATCC 36239 / CBS 767 / BCRC 21394 / JCM 1990 / NBRC 0083 / IGC 2968</strain>
    </source>
</reference>
<dbReference type="RefSeq" id="XP_456674.1">
    <property type="nucleotide sequence ID" value="XM_456674.1"/>
</dbReference>
<feature type="signal peptide" evidence="1">
    <location>
        <begin position="1"/>
        <end position="18"/>
    </location>
</feature>